<reference evidence="7" key="1">
    <citation type="submission" date="2021-01" db="EMBL/GenBank/DDBJ databases">
        <authorList>
            <person name="Corre E."/>
            <person name="Pelletier E."/>
            <person name="Niang G."/>
            <person name="Scheremetjew M."/>
            <person name="Finn R."/>
            <person name="Kale V."/>
            <person name="Holt S."/>
            <person name="Cochrane G."/>
            <person name="Meng A."/>
            <person name="Brown T."/>
            <person name="Cohen L."/>
        </authorList>
    </citation>
    <scope>NUCLEOTIDE SEQUENCE</scope>
    <source>
        <strain evidence="7">SoJaBio B1-5/56/2</strain>
    </source>
</reference>
<dbReference type="InterPro" id="IPR013657">
    <property type="entry name" value="SCL35B1-4/HUT1"/>
</dbReference>
<proteinExistence type="predicted"/>
<evidence type="ECO:0000256" key="1">
    <source>
        <dbReference type="ARBA" id="ARBA00004141"/>
    </source>
</evidence>
<feature type="transmembrane region" description="Helical" evidence="6">
    <location>
        <begin position="168"/>
        <end position="186"/>
    </location>
</feature>
<feature type="transmembrane region" description="Helical" evidence="6">
    <location>
        <begin position="206"/>
        <end position="228"/>
    </location>
</feature>
<dbReference type="EMBL" id="HBKR01023614">
    <property type="protein sequence ID" value="CAE2314754.1"/>
    <property type="molecule type" value="Transcribed_RNA"/>
</dbReference>
<keyword evidence="4 6" id="KW-1133">Transmembrane helix</keyword>
<evidence type="ECO:0000256" key="2">
    <source>
        <dbReference type="ARBA" id="ARBA00022448"/>
    </source>
</evidence>
<evidence type="ECO:0008006" key="8">
    <source>
        <dbReference type="Google" id="ProtNLM"/>
    </source>
</evidence>
<dbReference type="GO" id="GO:0000139">
    <property type="term" value="C:Golgi membrane"/>
    <property type="evidence" value="ECO:0007669"/>
    <property type="project" value="TreeGrafter"/>
</dbReference>
<feature type="transmembrane region" description="Helical" evidence="6">
    <location>
        <begin position="142"/>
        <end position="161"/>
    </location>
</feature>
<accession>A0A7S4L4V3</accession>
<organism evidence="7">
    <name type="scientific">Paramoeba aestuarina</name>
    <dbReference type="NCBI Taxonomy" id="180227"/>
    <lineage>
        <taxon>Eukaryota</taxon>
        <taxon>Amoebozoa</taxon>
        <taxon>Discosea</taxon>
        <taxon>Flabellinia</taxon>
        <taxon>Dactylopodida</taxon>
        <taxon>Paramoebidae</taxon>
        <taxon>Paramoeba</taxon>
    </lineage>
</organism>
<sequence>MGTKEHGITLLGFDLSGFDRKLVLGCSIFVSFFSLLAYALLQEKLVKVDGLNNSWFLLFFSSFFFCVAALLDPKARATLFSENFFQIFFDLAPIGFALCIERGLRNLALQQLDFVTLVICQSAKAIPVLFIGKFMFNRSFSFLHYLNALCVAASISIISLADSQNSGTFSALGVVLILSSVTAEALKAVFSEVKVKNAGYSPCTVILWSNLTGFLLAFPICIMNDSLVEGVKFLEEKPSVIFTLVIYCAGGFFGTLANVLIMALADAYLCTIQGSLRKTVIILISAIRSGKEMVLMHYLGIMLSIGALFMTTLLKKNTSNKKTE</sequence>
<evidence type="ECO:0000256" key="4">
    <source>
        <dbReference type="ARBA" id="ARBA00022989"/>
    </source>
</evidence>
<dbReference type="GO" id="GO:0005789">
    <property type="term" value="C:endoplasmic reticulum membrane"/>
    <property type="evidence" value="ECO:0007669"/>
    <property type="project" value="TreeGrafter"/>
</dbReference>
<dbReference type="AlphaFoldDB" id="A0A7S4L4V3"/>
<name>A0A7S4L4V3_9EUKA</name>
<feature type="transmembrane region" description="Helical" evidence="6">
    <location>
        <begin position="240"/>
        <end position="265"/>
    </location>
</feature>
<comment type="subcellular location">
    <subcellularLocation>
        <location evidence="1">Membrane</location>
        <topology evidence="1">Multi-pass membrane protein</topology>
    </subcellularLocation>
</comment>
<protein>
    <recommendedName>
        <fullName evidence="8">Sugar phosphate transporter domain-containing protein</fullName>
    </recommendedName>
</protein>
<dbReference type="PANTHER" id="PTHR10778">
    <property type="entry name" value="SOLUTE CARRIER FAMILY 35 MEMBER B"/>
    <property type="match status" value="1"/>
</dbReference>
<dbReference type="Pfam" id="PF08449">
    <property type="entry name" value="UAA"/>
    <property type="match status" value="1"/>
</dbReference>
<evidence type="ECO:0000256" key="5">
    <source>
        <dbReference type="ARBA" id="ARBA00023136"/>
    </source>
</evidence>
<dbReference type="PANTHER" id="PTHR10778:SF8">
    <property type="entry name" value="ADENOSINE 3'-PHOSPHO 5'-PHOSPHOSULFATE TRANSPORTER 2"/>
    <property type="match status" value="1"/>
</dbReference>
<feature type="transmembrane region" description="Helical" evidence="6">
    <location>
        <begin position="53"/>
        <end position="71"/>
    </location>
</feature>
<feature type="transmembrane region" description="Helical" evidence="6">
    <location>
        <begin position="295"/>
        <end position="314"/>
    </location>
</feature>
<dbReference type="GO" id="GO:0046964">
    <property type="term" value="F:3'-phosphoadenosine 5'-phosphosulfate transmembrane transporter activity"/>
    <property type="evidence" value="ECO:0007669"/>
    <property type="project" value="TreeGrafter"/>
</dbReference>
<evidence type="ECO:0000313" key="7">
    <source>
        <dbReference type="EMBL" id="CAE2314754.1"/>
    </source>
</evidence>
<keyword evidence="5 6" id="KW-0472">Membrane</keyword>
<gene>
    <name evidence="7" type="ORF">NAES01612_LOCUS15492</name>
</gene>
<keyword evidence="2" id="KW-0813">Transport</keyword>
<keyword evidence="3 6" id="KW-0812">Transmembrane</keyword>
<evidence type="ECO:0000256" key="3">
    <source>
        <dbReference type="ARBA" id="ARBA00022692"/>
    </source>
</evidence>
<feature type="transmembrane region" description="Helical" evidence="6">
    <location>
        <begin position="22"/>
        <end position="41"/>
    </location>
</feature>
<evidence type="ECO:0000256" key="6">
    <source>
        <dbReference type="SAM" id="Phobius"/>
    </source>
</evidence>